<comment type="caution">
    <text evidence="15">The sequence shown here is derived from an EMBL/GenBank/DDBJ whole genome shotgun (WGS) entry which is preliminary data.</text>
</comment>
<dbReference type="PANTHER" id="PTHR24292:SF102">
    <property type="entry name" value="CYTOCHROME P450 FAMILY-RELATED"/>
    <property type="match status" value="1"/>
</dbReference>
<keyword evidence="9 14" id="KW-0560">Oxidoreductase</keyword>
<dbReference type="GO" id="GO:0004497">
    <property type="term" value="F:monooxygenase activity"/>
    <property type="evidence" value="ECO:0007669"/>
    <property type="project" value="UniProtKB-KW"/>
</dbReference>
<feature type="binding site" description="axial binding residue" evidence="13">
    <location>
        <position position="341"/>
    </location>
    <ligand>
        <name>heme</name>
        <dbReference type="ChEBI" id="CHEBI:30413"/>
    </ligand>
    <ligandPart>
        <name>Fe</name>
        <dbReference type="ChEBI" id="CHEBI:18248"/>
    </ligandPart>
</feature>
<keyword evidence="16" id="KW-1185">Reference proteome</keyword>
<keyword evidence="11 14" id="KW-0503">Monooxygenase</keyword>
<dbReference type="Gene3D" id="1.10.630.10">
    <property type="entry name" value="Cytochrome P450"/>
    <property type="match status" value="1"/>
</dbReference>
<evidence type="ECO:0000256" key="4">
    <source>
        <dbReference type="ARBA" id="ARBA00010617"/>
    </source>
</evidence>
<keyword evidence="10 13" id="KW-0408">Iron</keyword>
<comment type="subcellular location">
    <subcellularLocation>
        <location evidence="3">Endoplasmic reticulum membrane</location>
        <topology evidence="3">Peripheral membrane protein</topology>
    </subcellularLocation>
    <subcellularLocation>
        <location evidence="2">Microsome membrane</location>
        <topology evidence="2">Peripheral membrane protein</topology>
    </subcellularLocation>
</comment>
<dbReference type="PRINTS" id="PR00463">
    <property type="entry name" value="EP450I"/>
</dbReference>
<evidence type="ECO:0000256" key="3">
    <source>
        <dbReference type="ARBA" id="ARBA00004406"/>
    </source>
</evidence>
<dbReference type="PROSITE" id="PS00086">
    <property type="entry name" value="CYTOCHROME_P450"/>
    <property type="match status" value="1"/>
</dbReference>
<proteinExistence type="inferred from homology"/>
<evidence type="ECO:0000313" key="16">
    <source>
        <dbReference type="Proteomes" id="UP001321473"/>
    </source>
</evidence>
<keyword evidence="5 13" id="KW-0349">Heme</keyword>
<keyword evidence="12" id="KW-0472">Membrane</keyword>
<dbReference type="Proteomes" id="UP001321473">
    <property type="component" value="Unassembled WGS sequence"/>
</dbReference>
<gene>
    <name evidence="15" type="ORF">V5799_013842</name>
</gene>
<dbReference type="GO" id="GO:0016705">
    <property type="term" value="F:oxidoreductase activity, acting on paired donors, with incorporation or reduction of molecular oxygen"/>
    <property type="evidence" value="ECO:0007669"/>
    <property type="project" value="InterPro"/>
</dbReference>
<evidence type="ECO:0000256" key="12">
    <source>
        <dbReference type="ARBA" id="ARBA00023136"/>
    </source>
</evidence>
<evidence type="ECO:0000256" key="10">
    <source>
        <dbReference type="ARBA" id="ARBA00023004"/>
    </source>
</evidence>
<dbReference type="InterPro" id="IPR001128">
    <property type="entry name" value="Cyt_P450"/>
</dbReference>
<dbReference type="GO" id="GO:0005506">
    <property type="term" value="F:iron ion binding"/>
    <property type="evidence" value="ECO:0007669"/>
    <property type="project" value="InterPro"/>
</dbReference>
<dbReference type="Pfam" id="PF00067">
    <property type="entry name" value="p450"/>
    <property type="match status" value="1"/>
</dbReference>
<dbReference type="InterPro" id="IPR002401">
    <property type="entry name" value="Cyt_P450_E_grp-I"/>
</dbReference>
<keyword evidence="8" id="KW-0492">Microsome</keyword>
<dbReference type="SUPFAM" id="SSF48264">
    <property type="entry name" value="Cytochrome P450"/>
    <property type="match status" value="1"/>
</dbReference>
<keyword evidence="6 13" id="KW-0479">Metal-binding</keyword>
<reference evidence="15 16" key="1">
    <citation type="journal article" date="2023" name="Arcadia Sci">
        <title>De novo assembly of a long-read Amblyomma americanum tick genome.</title>
        <authorList>
            <person name="Chou S."/>
            <person name="Poskanzer K.E."/>
            <person name="Rollins M."/>
            <person name="Thuy-Boun P.S."/>
        </authorList>
    </citation>
    <scope>NUCLEOTIDE SEQUENCE [LARGE SCALE GENOMIC DNA]</scope>
    <source>
        <strain evidence="15">F_SG_1</strain>
        <tissue evidence="15">Salivary glands</tissue>
    </source>
</reference>
<dbReference type="InterPro" id="IPR036396">
    <property type="entry name" value="Cyt_P450_sf"/>
</dbReference>
<evidence type="ECO:0000256" key="13">
    <source>
        <dbReference type="PIRSR" id="PIRSR602401-1"/>
    </source>
</evidence>
<dbReference type="InterPro" id="IPR050476">
    <property type="entry name" value="Insect_CytP450_Detox"/>
</dbReference>
<evidence type="ECO:0000256" key="5">
    <source>
        <dbReference type="ARBA" id="ARBA00022617"/>
    </source>
</evidence>
<protein>
    <recommendedName>
        <fullName evidence="17">Cytochrome</fullName>
    </recommendedName>
</protein>
<dbReference type="PRINTS" id="PR00385">
    <property type="entry name" value="P450"/>
</dbReference>
<evidence type="ECO:0000256" key="9">
    <source>
        <dbReference type="ARBA" id="ARBA00023002"/>
    </source>
</evidence>
<evidence type="ECO:0000256" key="1">
    <source>
        <dbReference type="ARBA" id="ARBA00001971"/>
    </source>
</evidence>
<evidence type="ECO:0000256" key="2">
    <source>
        <dbReference type="ARBA" id="ARBA00004174"/>
    </source>
</evidence>
<evidence type="ECO:0000313" key="15">
    <source>
        <dbReference type="EMBL" id="KAK8769694.1"/>
    </source>
</evidence>
<comment type="cofactor">
    <cofactor evidence="1 13">
        <name>heme</name>
        <dbReference type="ChEBI" id="CHEBI:30413"/>
    </cofactor>
</comment>
<evidence type="ECO:0000256" key="8">
    <source>
        <dbReference type="ARBA" id="ARBA00022848"/>
    </source>
</evidence>
<dbReference type="GO" id="GO:0005789">
    <property type="term" value="C:endoplasmic reticulum membrane"/>
    <property type="evidence" value="ECO:0007669"/>
    <property type="project" value="UniProtKB-SubCell"/>
</dbReference>
<dbReference type="InterPro" id="IPR017972">
    <property type="entry name" value="Cyt_P450_CS"/>
</dbReference>
<keyword evidence="7" id="KW-0256">Endoplasmic reticulum</keyword>
<name>A0AAQ4E4R2_AMBAM</name>
<sequence length="402" mass="45620">MRGNIEAMSWPCGSQWKNVRAALNYAFGTSVIKELSAATSLCSSVFVDTASRISRTNGYVEIYELSLGLAFDFIMNAVLAQKVCSQENSNELILEDLKQVSKDMENSAMEVAFALPGVRALLTWIYPLTRHARALKDVLNLVRSTVELRRSGSWEKECSILQVLLDARSEDLSDVHERPNKRVRHLDDQHIFSNGAIFLLAGFETTATALSFLAYLLAKHPSEQDEIVKELEELFPQKAARDLSFEELRQLRRLDWTILEGLRLYPPVPVSLTRKCFRDTTICGRFIPAGVNIMVAPWLVHYDPDRWPEPEQFRPDRFADENRARIRSGSYVPFGLGPRMCIGEKLAMLILKSALIQVLQDFRLTLFGEEPSSLVADHGFVLIPHGLKIRLELRVERETAQI</sequence>
<dbReference type="GO" id="GO:0020037">
    <property type="term" value="F:heme binding"/>
    <property type="evidence" value="ECO:0007669"/>
    <property type="project" value="InterPro"/>
</dbReference>
<organism evidence="15 16">
    <name type="scientific">Amblyomma americanum</name>
    <name type="common">Lone star tick</name>
    <dbReference type="NCBI Taxonomy" id="6943"/>
    <lineage>
        <taxon>Eukaryota</taxon>
        <taxon>Metazoa</taxon>
        <taxon>Ecdysozoa</taxon>
        <taxon>Arthropoda</taxon>
        <taxon>Chelicerata</taxon>
        <taxon>Arachnida</taxon>
        <taxon>Acari</taxon>
        <taxon>Parasitiformes</taxon>
        <taxon>Ixodida</taxon>
        <taxon>Ixodoidea</taxon>
        <taxon>Ixodidae</taxon>
        <taxon>Amblyomminae</taxon>
        <taxon>Amblyomma</taxon>
    </lineage>
</organism>
<dbReference type="PANTHER" id="PTHR24292">
    <property type="entry name" value="CYTOCHROME P450"/>
    <property type="match status" value="1"/>
</dbReference>
<evidence type="ECO:0000256" key="11">
    <source>
        <dbReference type="ARBA" id="ARBA00023033"/>
    </source>
</evidence>
<evidence type="ECO:0000256" key="6">
    <source>
        <dbReference type="ARBA" id="ARBA00022723"/>
    </source>
</evidence>
<evidence type="ECO:0000256" key="14">
    <source>
        <dbReference type="RuleBase" id="RU000461"/>
    </source>
</evidence>
<dbReference type="AlphaFoldDB" id="A0AAQ4E4R2"/>
<evidence type="ECO:0008006" key="17">
    <source>
        <dbReference type="Google" id="ProtNLM"/>
    </source>
</evidence>
<accession>A0AAQ4E4R2</accession>
<evidence type="ECO:0000256" key="7">
    <source>
        <dbReference type="ARBA" id="ARBA00022824"/>
    </source>
</evidence>
<dbReference type="EMBL" id="JARKHS020022249">
    <property type="protein sequence ID" value="KAK8769694.1"/>
    <property type="molecule type" value="Genomic_DNA"/>
</dbReference>
<comment type="similarity">
    <text evidence="4 14">Belongs to the cytochrome P450 family.</text>
</comment>